<dbReference type="EMBL" id="PXYK01000014">
    <property type="protein sequence ID" value="PSJ58402.1"/>
    <property type="molecule type" value="Genomic_DNA"/>
</dbReference>
<dbReference type="SUPFAM" id="SSF51735">
    <property type="entry name" value="NAD(P)-binding Rossmann-fold domains"/>
    <property type="match status" value="1"/>
</dbReference>
<dbReference type="InterPro" id="IPR002328">
    <property type="entry name" value="ADH_Zn_CS"/>
</dbReference>
<sequence>MTATLSTAATLFAPEDLRLVERDLGPLAPGMVRIRFGAGGICGSDLHYFRHARTGDFVVTSPLILGHEVAGEIVEIAGEAKGLAVGDHVAVNPSRWCGTCRHCRDGRPNLCDNIYFMGSASKTPHMQGGFASLFDAIPAQCVKVPKELPLASAALAEPFAVGLHAVARAGSVEGRHVAPFGAGPIGLLCMLAARLAGADQVTMIDIAAAPLAFARALGADRAVDVAANGAMLAEIAADSPIDVALETSGTAAGLASAIRTVRRGGTVVQVGNLPGGDMPVPANAIMAKELDVRGTFRFGEEFSQAVDLIVSGAVDVGRLITAHRPLRDAPDAFRLALDRSRSVKVVLTAD</sequence>
<dbReference type="PROSITE" id="PS00059">
    <property type="entry name" value="ADH_ZINC"/>
    <property type="match status" value="1"/>
</dbReference>
<proteinExistence type="inferred from homology"/>
<evidence type="ECO:0000313" key="8">
    <source>
        <dbReference type="EMBL" id="PSJ58402.1"/>
    </source>
</evidence>
<keyword evidence="4 6" id="KW-0862">Zinc</keyword>
<evidence type="ECO:0000256" key="5">
    <source>
        <dbReference type="ARBA" id="ARBA00023002"/>
    </source>
</evidence>
<evidence type="ECO:0000259" key="7">
    <source>
        <dbReference type="SMART" id="SM00829"/>
    </source>
</evidence>
<dbReference type="PANTHER" id="PTHR43161:SF9">
    <property type="entry name" value="SORBITOL DEHYDROGENASE"/>
    <property type="match status" value="1"/>
</dbReference>
<dbReference type="Pfam" id="PF08240">
    <property type="entry name" value="ADH_N"/>
    <property type="match status" value="1"/>
</dbReference>
<dbReference type="InterPro" id="IPR013149">
    <property type="entry name" value="ADH-like_C"/>
</dbReference>
<keyword evidence="5" id="KW-0560">Oxidoreductase</keyword>
<evidence type="ECO:0000256" key="6">
    <source>
        <dbReference type="RuleBase" id="RU361277"/>
    </source>
</evidence>
<dbReference type="SUPFAM" id="SSF50129">
    <property type="entry name" value="GroES-like"/>
    <property type="match status" value="1"/>
</dbReference>
<dbReference type="GO" id="GO:0016616">
    <property type="term" value="F:oxidoreductase activity, acting on the CH-OH group of donors, NAD or NADP as acceptor"/>
    <property type="evidence" value="ECO:0007669"/>
    <property type="project" value="UniProtKB-ARBA"/>
</dbReference>
<protein>
    <submittedName>
        <fullName evidence="8">L-idonate 5-dehydrogenase</fullName>
    </submittedName>
</protein>
<evidence type="ECO:0000256" key="1">
    <source>
        <dbReference type="ARBA" id="ARBA00001947"/>
    </source>
</evidence>
<evidence type="ECO:0000256" key="3">
    <source>
        <dbReference type="ARBA" id="ARBA00022723"/>
    </source>
</evidence>
<dbReference type="Proteomes" id="UP000241229">
    <property type="component" value="Unassembled WGS sequence"/>
</dbReference>
<dbReference type="InterPro" id="IPR036291">
    <property type="entry name" value="NAD(P)-bd_dom_sf"/>
</dbReference>
<comment type="cofactor">
    <cofactor evidence="1 6">
        <name>Zn(2+)</name>
        <dbReference type="ChEBI" id="CHEBI:29105"/>
    </cofactor>
</comment>
<dbReference type="InterPro" id="IPR020843">
    <property type="entry name" value="ER"/>
</dbReference>
<comment type="similarity">
    <text evidence="2 6">Belongs to the zinc-containing alcohol dehydrogenase family.</text>
</comment>
<accession>A0A2P7S7F6</accession>
<keyword evidence="3 6" id="KW-0479">Metal-binding</keyword>
<dbReference type="OrthoDB" id="9809185at2"/>
<dbReference type="InterPro" id="IPR011032">
    <property type="entry name" value="GroES-like_sf"/>
</dbReference>
<keyword evidence="9" id="KW-1185">Reference proteome</keyword>
<dbReference type="Gene3D" id="3.40.50.720">
    <property type="entry name" value="NAD(P)-binding Rossmann-like Domain"/>
    <property type="match status" value="1"/>
</dbReference>
<dbReference type="CDD" id="cd08232">
    <property type="entry name" value="idonate-5-DH"/>
    <property type="match status" value="1"/>
</dbReference>
<feature type="domain" description="Enoyl reductase (ER)" evidence="7">
    <location>
        <begin position="12"/>
        <end position="347"/>
    </location>
</feature>
<gene>
    <name evidence="8" type="ORF">C7I84_15685</name>
</gene>
<name>A0A2P7S7F6_9HYPH</name>
<evidence type="ECO:0000256" key="2">
    <source>
        <dbReference type="ARBA" id="ARBA00008072"/>
    </source>
</evidence>
<dbReference type="GO" id="GO:0008270">
    <property type="term" value="F:zinc ion binding"/>
    <property type="evidence" value="ECO:0007669"/>
    <property type="project" value="InterPro"/>
</dbReference>
<evidence type="ECO:0000313" key="9">
    <source>
        <dbReference type="Proteomes" id="UP000241229"/>
    </source>
</evidence>
<reference evidence="8 9" key="1">
    <citation type="submission" date="2018-03" db="EMBL/GenBank/DDBJ databases">
        <title>The draft genome of Mesorhizobium sp. 6GN-30.</title>
        <authorList>
            <person name="Liu L."/>
            <person name="Li L."/>
            <person name="Wang T."/>
            <person name="Zhang X."/>
            <person name="Liang L."/>
        </authorList>
    </citation>
    <scope>NUCLEOTIDE SEQUENCE [LARGE SCALE GENOMIC DNA]</scope>
    <source>
        <strain evidence="8 9">6GN30</strain>
    </source>
</reference>
<dbReference type="InterPro" id="IPR013154">
    <property type="entry name" value="ADH-like_N"/>
</dbReference>
<comment type="caution">
    <text evidence="8">The sequence shown here is derived from an EMBL/GenBank/DDBJ whole genome shotgun (WGS) entry which is preliminary data.</text>
</comment>
<evidence type="ECO:0000256" key="4">
    <source>
        <dbReference type="ARBA" id="ARBA00022833"/>
    </source>
</evidence>
<dbReference type="AlphaFoldDB" id="A0A2P7S7F6"/>
<dbReference type="Pfam" id="PF00107">
    <property type="entry name" value="ADH_zinc_N"/>
    <property type="match status" value="1"/>
</dbReference>
<dbReference type="Gene3D" id="3.90.180.10">
    <property type="entry name" value="Medium-chain alcohol dehydrogenases, catalytic domain"/>
    <property type="match status" value="1"/>
</dbReference>
<dbReference type="RefSeq" id="WP_106773142.1">
    <property type="nucleotide sequence ID" value="NZ_PXYK01000014.1"/>
</dbReference>
<organism evidence="8 9">
    <name type="scientific">Kumtagia ephedrae</name>
    <dbReference type="NCBI Taxonomy" id="2116701"/>
    <lineage>
        <taxon>Bacteria</taxon>
        <taxon>Pseudomonadati</taxon>
        <taxon>Pseudomonadota</taxon>
        <taxon>Alphaproteobacteria</taxon>
        <taxon>Hyphomicrobiales</taxon>
        <taxon>Phyllobacteriaceae</taxon>
        <taxon>Kumtagia</taxon>
    </lineage>
</organism>
<dbReference type="PANTHER" id="PTHR43161">
    <property type="entry name" value="SORBITOL DEHYDROGENASE"/>
    <property type="match status" value="1"/>
</dbReference>
<dbReference type="SMART" id="SM00829">
    <property type="entry name" value="PKS_ER"/>
    <property type="match status" value="1"/>
</dbReference>